<protein>
    <submittedName>
        <fullName evidence="1">Uncharacterized protein</fullName>
    </submittedName>
</protein>
<proteinExistence type="predicted"/>
<evidence type="ECO:0000313" key="1">
    <source>
        <dbReference type="EMBL" id="GAA1909427.1"/>
    </source>
</evidence>
<organism evidence="1 2">
    <name type="scientific">Nocardioides lentus</name>
    <dbReference type="NCBI Taxonomy" id="338077"/>
    <lineage>
        <taxon>Bacteria</taxon>
        <taxon>Bacillati</taxon>
        <taxon>Actinomycetota</taxon>
        <taxon>Actinomycetes</taxon>
        <taxon>Propionibacteriales</taxon>
        <taxon>Nocardioidaceae</taxon>
        <taxon>Nocardioides</taxon>
    </lineage>
</organism>
<evidence type="ECO:0000313" key="2">
    <source>
        <dbReference type="Proteomes" id="UP001501612"/>
    </source>
</evidence>
<reference evidence="2" key="1">
    <citation type="journal article" date="2019" name="Int. J. Syst. Evol. Microbiol.">
        <title>The Global Catalogue of Microorganisms (GCM) 10K type strain sequencing project: providing services to taxonomists for standard genome sequencing and annotation.</title>
        <authorList>
            <consortium name="The Broad Institute Genomics Platform"/>
            <consortium name="The Broad Institute Genome Sequencing Center for Infectious Disease"/>
            <person name="Wu L."/>
            <person name="Ma J."/>
        </authorList>
    </citation>
    <scope>NUCLEOTIDE SEQUENCE [LARGE SCALE GENOMIC DNA]</scope>
    <source>
        <strain evidence="2">JCM 14046</strain>
    </source>
</reference>
<keyword evidence="2" id="KW-1185">Reference proteome</keyword>
<sequence>MRGPLTVRVRDGRTDRVVTRHATGLQFSKTAPGGHSTAQVTLNLPLRTFPDLGPADRLWVYDARTSRCLWDGYTDNPGRGRGADGESFQLTASGGLTLAADQSEKLVYVDRSLSSWVPADGNLGSAQVDQSTSDAAGDSTVLQFQSGSPVGRGSRAGMRYTGFVDTTQTAGRIRFFFQGHKADAGYRVQIHRTTPDAPGVLIPVFEYWYGLRTETADHTAAEWPALEQAAKQLQIALVRSGGATNVADDLSKVTITSLVVTALLADQHGNAPRTPPRQVTASTVVADLCSRLLGTAVDPDAVHVTDTTFEPEQFAYPDGATARRVLDDLALYEPDMLWEVLAATGDGLRGHAFAYRPWPTTPRYEISTADDYDAPGGEADLCNRVAVYWTAADGTEASTVVTAYVEQLGARIRDAEPVTLPAGRGTLADAQRIGGLVLAAKAAPPKAGTATLRRRIVDRLTGRVAYPWEIEPGHVARIRETGDELRITETTYVDADCAVELTLGEPLMTIEQHLAQLGRDRRAA</sequence>
<gene>
    <name evidence="1" type="ORF">GCM10009737_08370</name>
</gene>
<dbReference type="Proteomes" id="UP001501612">
    <property type="component" value="Unassembled WGS sequence"/>
</dbReference>
<comment type="caution">
    <text evidence="1">The sequence shown here is derived from an EMBL/GenBank/DDBJ whole genome shotgun (WGS) entry which is preliminary data.</text>
</comment>
<dbReference type="EMBL" id="BAAAMY010000002">
    <property type="protein sequence ID" value="GAA1909427.1"/>
    <property type="molecule type" value="Genomic_DNA"/>
</dbReference>
<dbReference type="RefSeq" id="WP_344004179.1">
    <property type="nucleotide sequence ID" value="NZ_BAAAMY010000002.1"/>
</dbReference>
<accession>A0ABP5ABK1</accession>
<name>A0ABP5ABK1_9ACTN</name>